<dbReference type="Gene3D" id="3.40.390.70">
    <property type="match status" value="1"/>
</dbReference>
<organism evidence="1 2">
    <name type="scientific">Haoranjiania flava</name>
    <dbReference type="NCBI Taxonomy" id="1856322"/>
    <lineage>
        <taxon>Bacteria</taxon>
        <taxon>Pseudomonadati</taxon>
        <taxon>Bacteroidota</taxon>
        <taxon>Chitinophagia</taxon>
        <taxon>Chitinophagales</taxon>
        <taxon>Chitinophagaceae</taxon>
        <taxon>Haoranjiania</taxon>
    </lineage>
</organism>
<evidence type="ECO:0000313" key="2">
    <source>
        <dbReference type="Proteomes" id="UP001209317"/>
    </source>
</evidence>
<gene>
    <name evidence="1" type="ORF">OD355_07255</name>
</gene>
<evidence type="ECO:0000313" key="1">
    <source>
        <dbReference type="EMBL" id="MCU7694309.1"/>
    </source>
</evidence>
<accession>A0AAE3IMG7</accession>
<reference evidence="1" key="1">
    <citation type="submission" date="2022-10" db="EMBL/GenBank/DDBJ databases">
        <authorList>
            <person name="Kim H.S."/>
            <person name="Kim J.-S."/>
            <person name="Suh M.K."/>
            <person name="Eom M.K."/>
            <person name="Lee J.-S."/>
        </authorList>
    </citation>
    <scope>NUCLEOTIDE SEQUENCE</scope>
    <source>
        <strain evidence="1">LIP-5</strain>
    </source>
</reference>
<dbReference type="RefSeq" id="WP_263037795.1">
    <property type="nucleotide sequence ID" value="NZ_JAOTPL010000008.1"/>
</dbReference>
<comment type="caution">
    <text evidence="1">The sequence shown here is derived from an EMBL/GenBank/DDBJ whole genome shotgun (WGS) entry which is preliminary data.</text>
</comment>
<keyword evidence="2" id="KW-1185">Reference proteome</keyword>
<dbReference type="Pfam" id="PF15890">
    <property type="entry name" value="Peptidase_Mx1"/>
    <property type="match status" value="1"/>
</dbReference>
<sequence length="467" mass="52220">MKNYILFIILSACLAVSCKKSDGPLDVDLTKYNADNYVPDPVIDKWLTDSLNTPYNIQTVYRFERNLTDVSRNISPVDLEKVLPTMQAVRNIFLKPYEKIAGTTFIKKLTPKQFVLYGSPSYNDNGSIVLGTADGGRRVVLYRLNAIDLKNGDNVREIMRTIHHEFTHIINQNVAIPPSFEFTSKADYTTDWTGSGNTAALAKELGFISQYSRSSYSEDFAEMIAHLLVEGQQWFNNYINTTNPKAKAALLAKEKDVIDYFNTYFSIDFRALQAEVQTALKDLYGAKDPADVSSTLLPLMIANNRVSSITYDPAAEHYTKYGRSAAFNTVYNNYKAALATGGRNLTSIQFLFLNGTTMVFRANYSNSSGSVLSADYNFNFTINTQTGLTVFIKAIPEGTGTTYNNGNVAALKTSFEQIILPYLTNRRFIAAWLPTTIAENNPLYRTFAGFYVDGTPTDYVYGPIVLK</sequence>
<dbReference type="InterPro" id="IPR030890">
    <property type="entry name" value="LP_HExxH_w_TonB"/>
</dbReference>
<name>A0AAE3IMG7_9BACT</name>
<dbReference type="Proteomes" id="UP001209317">
    <property type="component" value="Unassembled WGS sequence"/>
</dbReference>
<protein>
    <submittedName>
        <fullName evidence="1">Zinc-binding metallopeptidase</fullName>
    </submittedName>
</protein>
<dbReference type="NCBIfam" id="TIGR04549">
    <property type="entry name" value="LP_HExxH_w_tonB"/>
    <property type="match status" value="1"/>
</dbReference>
<dbReference type="AlphaFoldDB" id="A0AAE3IMG7"/>
<dbReference type="EMBL" id="JAOTPL010000008">
    <property type="protein sequence ID" value="MCU7694309.1"/>
    <property type="molecule type" value="Genomic_DNA"/>
</dbReference>
<dbReference type="PROSITE" id="PS51257">
    <property type="entry name" value="PROKAR_LIPOPROTEIN"/>
    <property type="match status" value="1"/>
</dbReference>
<proteinExistence type="predicted"/>